<dbReference type="EMBL" id="CP028137">
    <property type="protein sequence ID" value="AZZ53474.1"/>
    <property type="molecule type" value="Genomic_DNA"/>
</dbReference>
<evidence type="ECO:0000256" key="6">
    <source>
        <dbReference type="SAM" id="Phobius"/>
    </source>
</evidence>
<evidence type="ECO:0000256" key="5">
    <source>
        <dbReference type="ARBA" id="ARBA00023136"/>
    </source>
</evidence>
<evidence type="ECO:0000256" key="4">
    <source>
        <dbReference type="ARBA" id="ARBA00022989"/>
    </source>
</evidence>
<keyword evidence="5 6" id="KW-0472">Membrane</keyword>
<dbReference type="InterPro" id="IPR003339">
    <property type="entry name" value="ABC/ECF_trnsptr_transmembrane"/>
</dbReference>
<feature type="transmembrane region" description="Helical" evidence="6">
    <location>
        <begin position="21"/>
        <end position="36"/>
    </location>
</feature>
<evidence type="ECO:0000256" key="2">
    <source>
        <dbReference type="ARBA" id="ARBA00022475"/>
    </source>
</evidence>
<dbReference type="PANTHER" id="PTHR34857">
    <property type="entry name" value="SLL0384 PROTEIN"/>
    <property type="match status" value="1"/>
</dbReference>
<dbReference type="Proteomes" id="UP000285317">
    <property type="component" value="Chromosome"/>
</dbReference>
<protein>
    <recommendedName>
        <fullName evidence="9">Energy-coupling factor transporter transmembrane protein EcfT</fullName>
    </recommendedName>
</protein>
<sequence>MEVSPRYLGGDSFLGRRDPRVLILVPVMFVVTASQVRDLRWMAALAVVAFAYYLSARIPFREVRSNWAVVAVFVLVFAGINGLIVGATGSGEPEAGATLFTVPVVGLAITEGAVSYAVNLLLRFLTLVAVGFPLAFAIRPGDLAVAFARLGVPARFAYGIDLTFKFLPSAASNLQETAAAQRLRGYERTQTRNPIRRLREVAPLMVPVTITSFVDAEDTVDALDLRGFGTRKRTWLREIRYTPVDWTVTGAAVLLAVAASTASLSGLMPSAWIP</sequence>
<dbReference type="Pfam" id="PF02361">
    <property type="entry name" value="CbiQ"/>
    <property type="match status" value="1"/>
</dbReference>
<gene>
    <name evidence="7" type="ORF">C1I64_16485</name>
</gene>
<evidence type="ECO:0000256" key="1">
    <source>
        <dbReference type="ARBA" id="ARBA00004141"/>
    </source>
</evidence>
<keyword evidence="4 6" id="KW-1133">Transmembrane helix</keyword>
<dbReference type="CDD" id="cd16914">
    <property type="entry name" value="EcfT"/>
    <property type="match status" value="1"/>
</dbReference>
<keyword evidence="2" id="KW-1003">Cell membrane</keyword>
<comment type="subcellular location">
    <subcellularLocation>
        <location evidence="1">Membrane</location>
        <topology evidence="1">Multi-pass membrane protein</topology>
    </subcellularLocation>
</comment>
<keyword evidence="3 6" id="KW-0812">Transmembrane</keyword>
<proteinExistence type="predicted"/>
<dbReference type="KEGG" id="rfs:C1I64_16485"/>
<dbReference type="PANTHER" id="PTHR34857:SF2">
    <property type="entry name" value="SLL0384 PROTEIN"/>
    <property type="match status" value="1"/>
</dbReference>
<evidence type="ECO:0000256" key="3">
    <source>
        <dbReference type="ARBA" id="ARBA00022692"/>
    </source>
</evidence>
<feature type="transmembrane region" description="Helical" evidence="6">
    <location>
        <begin position="42"/>
        <end position="60"/>
    </location>
</feature>
<evidence type="ECO:0000313" key="7">
    <source>
        <dbReference type="EMBL" id="AZZ53474.1"/>
    </source>
</evidence>
<feature type="transmembrane region" description="Helical" evidence="6">
    <location>
        <begin position="246"/>
        <end position="268"/>
    </location>
</feature>
<feature type="transmembrane region" description="Helical" evidence="6">
    <location>
        <begin position="95"/>
        <end position="113"/>
    </location>
</feature>
<accession>A0A3Q9UT33</accession>
<evidence type="ECO:0008006" key="9">
    <source>
        <dbReference type="Google" id="ProtNLM"/>
    </source>
</evidence>
<dbReference type="InterPro" id="IPR051611">
    <property type="entry name" value="ECF_transporter_component"/>
</dbReference>
<evidence type="ECO:0000313" key="8">
    <source>
        <dbReference type="Proteomes" id="UP000285317"/>
    </source>
</evidence>
<feature type="transmembrane region" description="Helical" evidence="6">
    <location>
        <begin position="67"/>
        <end position="89"/>
    </location>
</feature>
<dbReference type="AlphaFoldDB" id="A0A3Q9UT33"/>
<organism evidence="7 8">
    <name type="scientific">Rathayibacter festucae DSM 15932</name>
    <dbReference type="NCBI Taxonomy" id="1328866"/>
    <lineage>
        <taxon>Bacteria</taxon>
        <taxon>Bacillati</taxon>
        <taxon>Actinomycetota</taxon>
        <taxon>Actinomycetes</taxon>
        <taxon>Micrococcales</taxon>
        <taxon>Microbacteriaceae</taxon>
        <taxon>Rathayibacter</taxon>
    </lineage>
</organism>
<reference evidence="7 8" key="1">
    <citation type="submission" date="2018-03" db="EMBL/GenBank/DDBJ databases">
        <title>Bacteriophage NCPPB3778 and a type I-E CRISPR drive the evolution of the US Biological Select Agent, Rathayibacter toxicus.</title>
        <authorList>
            <person name="Davis E.W.II."/>
            <person name="Tabima J.F."/>
            <person name="Weisberg A.J."/>
            <person name="Dantas Lopes L."/>
            <person name="Wiseman M.S."/>
            <person name="Wiseman M.S."/>
            <person name="Pupko T."/>
            <person name="Belcher M.S."/>
            <person name="Sechler A.J."/>
            <person name="Tancos M.A."/>
            <person name="Schroeder B.K."/>
            <person name="Murray T.D."/>
            <person name="Luster D.G."/>
            <person name="Schneider W.L."/>
            <person name="Rogers E."/>
            <person name="Andreote F.D."/>
            <person name="Grunwald N.J."/>
            <person name="Putnam M.L."/>
            <person name="Chang J.H."/>
        </authorList>
    </citation>
    <scope>NUCLEOTIDE SEQUENCE [LARGE SCALE GENOMIC DNA]</scope>
    <source>
        <strain evidence="7 8">DSM 15932</strain>
    </source>
</reference>
<dbReference type="GO" id="GO:0005886">
    <property type="term" value="C:plasma membrane"/>
    <property type="evidence" value="ECO:0007669"/>
    <property type="project" value="UniProtKB-ARBA"/>
</dbReference>
<name>A0A3Q9UT33_9MICO</name>
<dbReference type="RefSeq" id="WP_123706136.1">
    <property type="nucleotide sequence ID" value="NZ_CP028137.1"/>
</dbReference>